<accession>A0A2A6BUS4</accession>
<name>A0A2A6BUS4_PRIPA</name>
<reference evidence="3" key="1">
    <citation type="journal article" date="2008" name="Nat. Genet.">
        <title>The Pristionchus pacificus genome provides a unique perspective on nematode lifestyle and parasitism.</title>
        <authorList>
            <person name="Dieterich C."/>
            <person name="Clifton S.W."/>
            <person name="Schuster L.N."/>
            <person name="Chinwalla A."/>
            <person name="Delehaunty K."/>
            <person name="Dinkelacker I."/>
            <person name="Fulton L."/>
            <person name="Fulton R."/>
            <person name="Godfrey J."/>
            <person name="Minx P."/>
            <person name="Mitreva M."/>
            <person name="Roeseler W."/>
            <person name="Tian H."/>
            <person name="Witte H."/>
            <person name="Yang S.P."/>
            <person name="Wilson R.K."/>
            <person name="Sommer R.J."/>
        </authorList>
    </citation>
    <scope>NUCLEOTIDE SEQUENCE [LARGE SCALE GENOMIC DNA]</scope>
    <source>
        <strain evidence="3">PS312</strain>
    </source>
</reference>
<feature type="compositionally biased region" description="Basic and acidic residues" evidence="1">
    <location>
        <begin position="86"/>
        <end position="98"/>
    </location>
</feature>
<dbReference type="AlphaFoldDB" id="A0A2A6BUS4"/>
<accession>A0A8R1YP99</accession>
<evidence type="ECO:0000256" key="1">
    <source>
        <dbReference type="SAM" id="MobiDB-lite"/>
    </source>
</evidence>
<evidence type="ECO:0000313" key="3">
    <source>
        <dbReference type="Proteomes" id="UP000005239"/>
    </source>
</evidence>
<gene>
    <name evidence="2" type="primary">WBGene00204367</name>
</gene>
<sequence length="130" mass="14377">MRRKVVEEEGRKSGNAACHQIRPWEPRLIEPEPAAGNYSPVLAVLSNFGQDWATLENTDTISRTPRGGIWRLWKAGTGGGVSGWRESARGGETREAKQRSSKKMSSWMGATRHHKRLSCADMGGIKDAVM</sequence>
<reference evidence="2" key="2">
    <citation type="submission" date="2022-06" db="UniProtKB">
        <authorList>
            <consortium name="EnsemblMetazoa"/>
        </authorList>
    </citation>
    <scope>IDENTIFICATION</scope>
    <source>
        <strain evidence="2">PS312</strain>
    </source>
</reference>
<organism evidence="2 3">
    <name type="scientific">Pristionchus pacificus</name>
    <name type="common">Parasitic nematode worm</name>
    <dbReference type="NCBI Taxonomy" id="54126"/>
    <lineage>
        <taxon>Eukaryota</taxon>
        <taxon>Metazoa</taxon>
        <taxon>Ecdysozoa</taxon>
        <taxon>Nematoda</taxon>
        <taxon>Chromadorea</taxon>
        <taxon>Rhabditida</taxon>
        <taxon>Rhabditina</taxon>
        <taxon>Diplogasteromorpha</taxon>
        <taxon>Diplogasteroidea</taxon>
        <taxon>Neodiplogasteridae</taxon>
        <taxon>Pristionchus</taxon>
    </lineage>
</organism>
<dbReference type="EnsemblMetazoa" id="PPA31502.1">
    <property type="protein sequence ID" value="PPA31502.1"/>
    <property type="gene ID" value="WBGene00204367"/>
</dbReference>
<dbReference type="Proteomes" id="UP000005239">
    <property type="component" value="Unassembled WGS sequence"/>
</dbReference>
<protein>
    <submittedName>
        <fullName evidence="2">Uncharacterized protein</fullName>
    </submittedName>
</protein>
<feature type="region of interest" description="Disordered" evidence="1">
    <location>
        <begin position="78"/>
        <end position="113"/>
    </location>
</feature>
<keyword evidence="3" id="KW-1185">Reference proteome</keyword>
<proteinExistence type="predicted"/>
<evidence type="ECO:0000313" key="2">
    <source>
        <dbReference type="EnsemblMetazoa" id="PPA31502.1"/>
    </source>
</evidence>